<dbReference type="AlphaFoldDB" id="A0AAQ4DVI8"/>
<dbReference type="Pfam" id="PF02098">
    <property type="entry name" value="His_binding"/>
    <property type="match status" value="1"/>
</dbReference>
<comment type="caution">
    <text evidence="1">The sequence shown here is derived from an EMBL/GenBank/DDBJ whole genome shotgun (WGS) entry which is preliminary data.</text>
</comment>
<accession>A0AAQ4DVI8</accession>
<dbReference type="InterPro" id="IPR002970">
    <property type="entry name" value="Tick_his-bd"/>
</dbReference>
<dbReference type="EMBL" id="JARKHS020026299">
    <property type="protein sequence ID" value="KAK8766478.1"/>
    <property type="molecule type" value="Genomic_DNA"/>
</dbReference>
<dbReference type="GO" id="GO:0030682">
    <property type="term" value="P:symbiont-mediated perturbation of host defenses"/>
    <property type="evidence" value="ECO:0007669"/>
    <property type="project" value="InterPro"/>
</dbReference>
<dbReference type="GO" id="GO:0043176">
    <property type="term" value="F:amine binding"/>
    <property type="evidence" value="ECO:0007669"/>
    <property type="project" value="InterPro"/>
</dbReference>
<name>A0AAQ4DVI8_AMBAM</name>
<dbReference type="SUPFAM" id="SSF50814">
    <property type="entry name" value="Lipocalins"/>
    <property type="match status" value="1"/>
</dbReference>
<reference evidence="1 2" key="1">
    <citation type="journal article" date="2023" name="Arcadia Sci">
        <title>De novo assembly of a long-read Amblyomma americanum tick genome.</title>
        <authorList>
            <person name="Chou S."/>
            <person name="Poskanzer K.E."/>
            <person name="Rollins M."/>
            <person name="Thuy-Boun P.S."/>
        </authorList>
    </citation>
    <scope>NUCLEOTIDE SEQUENCE [LARGE SCALE GENOMIC DNA]</scope>
    <source>
        <strain evidence="1">F_SG_1</strain>
        <tissue evidence="1">Salivary glands</tissue>
    </source>
</reference>
<gene>
    <name evidence="1" type="ORF">V5799_006741</name>
</gene>
<proteinExistence type="predicted"/>
<organism evidence="1 2">
    <name type="scientific">Amblyomma americanum</name>
    <name type="common">Lone star tick</name>
    <dbReference type="NCBI Taxonomy" id="6943"/>
    <lineage>
        <taxon>Eukaryota</taxon>
        <taxon>Metazoa</taxon>
        <taxon>Ecdysozoa</taxon>
        <taxon>Arthropoda</taxon>
        <taxon>Chelicerata</taxon>
        <taxon>Arachnida</taxon>
        <taxon>Acari</taxon>
        <taxon>Parasitiformes</taxon>
        <taxon>Ixodida</taxon>
        <taxon>Ixodoidea</taxon>
        <taxon>Ixodidae</taxon>
        <taxon>Amblyomminae</taxon>
        <taxon>Amblyomma</taxon>
    </lineage>
</organism>
<dbReference type="Proteomes" id="UP001321473">
    <property type="component" value="Unassembled WGS sequence"/>
</dbReference>
<sequence>MRGGLFKVMTMMMIMNFYGARAPMDIERHGTRYLRLHKHQTRGKIVPNVSLVGIRRHWGWNPAPPACEADAQRSTTGTPLRKKPAWFFGTFFASAELRRQHKRNHALYNGVTISKKGKKDIGINFTLIYSDYKTCSILRVPHEYLENGCRLLATPQSLQNGRPKNCLKVYEKSCGNISNFKQVFKPPSRSLGQHNLYK</sequence>
<evidence type="ECO:0000313" key="2">
    <source>
        <dbReference type="Proteomes" id="UP001321473"/>
    </source>
</evidence>
<evidence type="ECO:0000313" key="1">
    <source>
        <dbReference type="EMBL" id="KAK8766478.1"/>
    </source>
</evidence>
<keyword evidence="2" id="KW-1185">Reference proteome</keyword>
<dbReference type="Gene3D" id="2.40.128.20">
    <property type="match status" value="1"/>
</dbReference>
<dbReference type="InterPro" id="IPR012674">
    <property type="entry name" value="Calycin"/>
</dbReference>
<protein>
    <submittedName>
        <fullName evidence="1">Uncharacterized protein</fullName>
    </submittedName>
</protein>